<evidence type="ECO:0000256" key="1">
    <source>
        <dbReference type="ARBA" id="ARBA00008072"/>
    </source>
</evidence>
<dbReference type="OrthoDB" id="9992527at2759"/>
<protein>
    <submittedName>
        <fullName evidence="5">Dehydrogenase orsE</fullName>
    </submittedName>
</protein>
<dbReference type="PANTHER" id="PTHR45348">
    <property type="entry name" value="HYPOTHETICAL OXIDOREDUCTASE (EUROFUNG)"/>
    <property type="match status" value="1"/>
</dbReference>
<dbReference type="Pfam" id="PF08240">
    <property type="entry name" value="ADH_N"/>
    <property type="match status" value="1"/>
</dbReference>
<dbReference type="InterPro" id="IPR036291">
    <property type="entry name" value="NAD(P)-bd_dom_sf"/>
</dbReference>
<dbReference type="InterPro" id="IPR047122">
    <property type="entry name" value="Trans-enoyl_RdTase-like"/>
</dbReference>
<dbReference type="Proteomes" id="UP000481288">
    <property type="component" value="Unassembled WGS sequence"/>
</dbReference>
<dbReference type="PANTHER" id="PTHR45348:SF2">
    <property type="entry name" value="ZINC-TYPE ALCOHOL DEHYDROGENASE-LIKE PROTEIN C2E1P3.01"/>
    <property type="match status" value="1"/>
</dbReference>
<dbReference type="CDD" id="cd08249">
    <property type="entry name" value="enoyl_reductase_like"/>
    <property type="match status" value="1"/>
</dbReference>
<name>A0A7D8Z129_9HELO</name>
<dbReference type="Gene3D" id="3.40.50.720">
    <property type="entry name" value="NAD(P)-binding Rossmann-like Domain"/>
    <property type="match status" value="1"/>
</dbReference>
<feature type="domain" description="Alcohol dehydrogenase-like C-terminal" evidence="3">
    <location>
        <begin position="175"/>
        <end position="276"/>
    </location>
</feature>
<evidence type="ECO:0000313" key="6">
    <source>
        <dbReference type="Proteomes" id="UP000481288"/>
    </source>
</evidence>
<dbReference type="SUPFAM" id="SSF51735">
    <property type="entry name" value="NAD(P)-binding Rossmann-fold domains"/>
    <property type="match status" value="1"/>
</dbReference>
<accession>A0A7D8Z129</accession>
<dbReference type="GO" id="GO:0016651">
    <property type="term" value="F:oxidoreductase activity, acting on NAD(P)H"/>
    <property type="evidence" value="ECO:0007669"/>
    <property type="project" value="InterPro"/>
</dbReference>
<dbReference type="InterPro" id="IPR011032">
    <property type="entry name" value="GroES-like_sf"/>
</dbReference>
<gene>
    <name evidence="5" type="primary">orsE_1</name>
    <name evidence="5" type="ORF">LCER1_G000412</name>
</gene>
<dbReference type="EMBL" id="QGMG01000032">
    <property type="protein sequence ID" value="TVY58616.1"/>
    <property type="molecule type" value="Genomic_DNA"/>
</dbReference>
<keyword evidence="6" id="KW-1185">Reference proteome</keyword>
<comment type="similarity">
    <text evidence="1">Belongs to the zinc-containing alcohol dehydrogenase family.</text>
</comment>
<keyword evidence="2" id="KW-0560">Oxidoreductase</keyword>
<dbReference type="SUPFAM" id="SSF50129">
    <property type="entry name" value="GroES-like"/>
    <property type="match status" value="1"/>
</dbReference>
<dbReference type="Gene3D" id="3.90.180.10">
    <property type="entry name" value="Medium-chain alcohol dehydrogenases, catalytic domain"/>
    <property type="match status" value="1"/>
</dbReference>
<feature type="domain" description="Alcohol dehydrogenase-like N-terminal" evidence="4">
    <location>
        <begin position="31"/>
        <end position="118"/>
    </location>
</feature>
<comment type="caution">
    <text evidence="5">The sequence shown here is derived from an EMBL/GenBank/DDBJ whole genome shotgun (WGS) entry which is preliminary data.</text>
</comment>
<sequence length="349" mass="37235">MSTQNALALTELGKPLTKITLPIPSTSDLKDNEVLIKITAAGLAPLDQKLRDNNIFNIGSRLPAIISGDLVGTVVKNGPKARFPIGAHVFSQTLFDNPKGGGLQEYTIINGAYTAIVPDGVSDEEAALYPINAVTSAMSLFSNGGFNLPFPESAEAKAFNYAAQKLVIVGGGSNIGKLATQFAKFAGVGTIIAIASPSGAELLKSFGATHVISRYDSDIEEQVRAIVGDELLYVFDTINRGDGHTLGVSLLSNSKKGVFVSALHGKATEAVLAKKEGGVEEKFIRGFSHSFPEFGQLFWEGFPTWLAKGIIRPLKFKVIEGLDADKVNHALDEYAAGRSGERYHVRVSR</sequence>
<dbReference type="AlphaFoldDB" id="A0A7D8Z129"/>
<evidence type="ECO:0000259" key="3">
    <source>
        <dbReference type="Pfam" id="PF00107"/>
    </source>
</evidence>
<reference evidence="5 6" key="1">
    <citation type="submission" date="2018-05" db="EMBL/GenBank/DDBJ databases">
        <title>Whole genome sequencing for identification of molecular markers to develop diagnostic detection tools for the regulated plant pathogen Lachnellula willkommii.</title>
        <authorList>
            <person name="Giroux E."/>
            <person name="Bilodeau G."/>
        </authorList>
    </citation>
    <scope>NUCLEOTIDE SEQUENCE [LARGE SCALE GENOMIC DNA]</scope>
    <source>
        <strain evidence="5 6">CBS 625.97</strain>
    </source>
</reference>
<dbReference type="InterPro" id="IPR013154">
    <property type="entry name" value="ADH-like_N"/>
</dbReference>
<evidence type="ECO:0000313" key="5">
    <source>
        <dbReference type="EMBL" id="TVY58616.1"/>
    </source>
</evidence>
<evidence type="ECO:0000259" key="4">
    <source>
        <dbReference type="Pfam" id="PF08240"/>
    </source>
</evidence>
<proteinExistence type="inferred from homology"/>
<organism evidence="5 6">
    <name type="scientific">Lachnellula cervina</name>
    <dbReference type="NCBI Taxonomy" id="1316786"/>
    <lineage>
        <taxon>Eukaryota</taxon>
        <taxon>Fungi</taxon>
        <taxon>Dikarya</taxon>
        <taxon>Ascomycota</taxon>
        <taxon>Pezizomycotina</taxon>
        <taxon>Leotiomycetes</taxon>
        <taxon>Helotiales</taxon>
        <taxon>Lachnaceae</taxon>
        <taxon>Lachnellula</taxon>
    </lineage>
</organism>
<dbReference type="Pfam" id="PF00107">
    <property type="entry name" value="ADH_zinc_N"/>
    <property type="match status" value="1"/>
</dbReference>
<evidence type="ECO:0000256" key="2">
    <source>
        <dbReference type="ARBA" id="ARBA00023002"/>
    </source>
</evidence>
<dbReference type="InterPro" id="IPR013149">
    <property type="entry name" value="ADH-like_C"/>
</dbReference>